<evidence type="ECO:0000313" key="4">
    <source>
        <dbReference type="EMBL" id="CRL42120.1"/>
    </source>
</evidence>
<dbReference type="InterPro" id="IPR057186">
    <property type="entry name" value="DUF7864"/>
</dbReference>
<accession>A0A0M6WWS8</accession>
<organism evidence="4 5">
    <name type="scientific">Agathobacter rectalis</name>
    <dbReference type="NCBI Taxonomy" id="39491"/>
    <lineage>
        <taxon>Bacteria</taxon>
        <taxon>Bacillati</taxon>
        <taxon>Bacillota</taxon>
        <taxon>Clostridia</taxon>
        <taxon>Lachnospirales</taxon>
        <taxon>Lachnospiraceae</taxon>
        <taxon>Agathobacter</taxon>
    </lineage>
</organism>
<gene>
    <name evidence="4" type="ORF">T1815_00821</name>
</gene>
<evidence type="ECO:0000259" key="1">
    <source>
        <dbReference type="Pfam" id="PF25262"/>
    </source>
</evidence>
<evidence type="ECO:0000259" key="3">
    <source>
        <dbReference type="Pfam" id="PF25264"/>
    </source>
</evidence>
<reference evidence="5" key="1">
    <citation type="submission" date="2015-05" db="EMBL/GenBank/DDBJ databases">
        <authorList>
            <consortium name="Pathogen Informatics"/>
        </authorList>
    </citation>
    <scope>NUCLEOTIDE SEQUENCE [LARGE SCALE GENOMIC DNA]</scope>
    <source>
        <strain evidence="5">T1-815</strain>
    </source>
</reference>
<sequence length="762" mass="87052">MNLDDTKKRVQKYLNSNKRYPLIVDVQTREDLANIAEYFKVGSNKFPAIEEFCNQDEAIKLDELYASVSSNSGNTFITGLSGFLMLFGENVAKQALKTLITTSISGHVVIITYQCEKYLRFTDPRISESGRLVIVDGNPDNICNINFISPTLSDIFTDSYSGIQNIGTAIDSCFNRDAYIATAIDKSSFAESVFHISQVNNSYDILRNKDSRTGIVPQACGLPEQWDYVLHQMGKSGTWTTVIVDNFGSENNLLHVIREYPKFDVEKRWLYYIALLICGVKNNDYLKLALNKTSKSSELIKNIFRSVLDIDWKSENYQKLYRQRKSLISELKKPLPETIDFCKILSTKGEDEIYYLTDLTQPEKEKIIKWLSNYGVKYSKDELVSILMNVYPDLAYYLSSYRYRNEFLNTYFENYKYQKITNRILPSFDKVVEEQAIKMDFVTILKPRTAYVDKLDTQNAQVFFVDAMGVEYLSFIQQKCSEYGLSANISCARCELPSLTVFNKEFVDVLKDKGCLISDIKDLDDIKHHGKDSFDYEKEKTPIYLIKELEIIDDLLTKIKASILAGSYNKAIIISDHGASRLAVLHETENIWNMETKGEHSGRCCKISEIDDKPDFAIEESGYWILANYDRFRGSRRANVEVHGGASMEEVAVPIIEITQKASNIEAFIVDESRVLTLGAKEYAIIKIYVGIRSNNISIKLDGNYYNAEETAEPYIYSIELKNYSKKGKFSIDILDGGSVLASGQQFEIEKKGMSQNNMFDF</sequence>
<dbReference type="InterPro" id="IPR057185">
    <property type="entry name" value="DUF7863"/>
</dbReference>
<dbReference type="NCBIfam" id="NF033445">
    <property type="entry name" value="BREX_PglZ_4"/>
    <property type="match status" value="1"/>
</dbReference>
<dbReference type="Pfam" id="PF25262">
    <property type="entry name" value="DUF7862"/>
    <property type="match status" value="1"/>
</dbReference>
<proteinExistence type="predicted"/>
<evidence type="ECO:0000313" key="5">
    <source>
        <dbReference type="Proteomes" id="UP000049472"/>
    </source>
</evidence>
<dbReference type="Pfam" id="PF25263">
    <property type="entry name" value="DUF7863"/>
    <property type="match status" value="1"/>
</dbReference>
<dbReference type="Pfam" id="PF25264">
    <property type="entry name" value="DUF7864"/>
    <property type="match status" value="1"/>
</dbReference>
<dbReference type="EMBL" id="CVRQ01000058">
    <property type="protein sequence ID" value="CRL42120.1"/>
    <property type="molecule type" value="Genomic_DNA"/>
</dbReference>
<name>A0A0M6WWS8_9FIRM</name>
<evidence type="ECO:0000259" key="2">
    <source>
        <dbReference type="Pfam" id="PF25263"/>
    </source>
</evidence>
<feature type="domain" description="DUF7863" evidence="2">
    <location>
        <begin position="206"/>
        <end position="374"/>
    </location>
</feature>
<dbReference type="InterPro" id="IPR057184">
    <property type="entry name" value="DUF7862"/>
</dbReference>
<protein>
    <recommendedName>
        <fullName evidence="6">BREX-4 system phosphatase PglZ</fullName>
    </recommendedName>
</protein>
<evidence type="ECO:0008006" key="6">
    <source>
        <dbReference type="Google" id="ProtNLM"/>
    </source>
</evidence>
<feature type="domain" description="DUF7864" evidence="3">
    <location>
        <begin position="8"/>
        <end position="182"/>
    </location>
</feature>
<keyword evidence="5" id="KW-1185">Reference proteome</keyword>
<dbReference type="AlphaFoldDB" id="A0A0M6WWS8"/>
<dbReference type="RefSeq" id="WP_055062750.1">
    <property type="nucleotide sequence ID" value="NZ_CVRQ01000058.1"/>
</dbReference>
<dbReference type="Proteomes" id="UP000049472">
    <property type="component" value="Unassembled WGS sequence"/>
</dbReference>
<feature type="domain" description="DUF7862" evidence="1">
    <location>
        <begin position="674"/>
        <end position="752"/>
    </location>
</feature>